<organism evidence="1 2">
    <name type="scientific">Pseudonocardia bannensis</name>
    <dbReference type="NCBI Taxonomy" id="630973"/>
    <lineage>
        <taxon>Bacteria</taxon>
        <taxon>Bacillati</taxon>
        <taxon>Actinomycetota</taxon>
        <taxon>Actinomycetes</taxon>
        <taxon>Pseudonocardiales</taxon>
        <taxon>Pseudonocardiaceae</taxon>
        <taxon>Pseudonocardia</taxon>
    </lineage>
</organism>
<evidence type="ECO:0000313" key="1">
    <source>
        <dbReference type="EMBL" id="NMH90208.1"/>
    </source>
</evidence>
<sequence length="263" mass="28728">MGSGQGAGQPGHGEYDVVLLRHGETVGYDADHGLTPLGEEQARARGTALAAELKPGTTVRMPHARTARGTATAVTVRATLVEALGGEAVEGIEIGPLYPEPWFDNLRFNLHGEAVDTSVAVTTRLGLPDGELPDWAAEYDRFDTDYRAFAGGPIEYWLHNPTLYFEPPHVAAHRFWRGIATLGADRPDNLVAVVCTHSAPMRAFIATAIGSDPGEPENLEEIRVRVRPDDSATVTYRDHVVHMHVPPQPPPWIDRAWFESFGR</sequence>
<comment type="caution">
    <text evidence="1">The sequence shown here is derived from an EMBL/GenBank/DDBJ whole genome shotgun (WGS) entry which is preliminary data.</text>
</comment>
<evidence type="ECO:0000313" key="2">
    <source>
        <dbReference type="Proteomes" id="UP000586918"/>
    </source>
</evidence>
<gene>
    <name evidence="1" type="ORF">HF519_01070</name>
</gene>
<dbReference type="InterPro" id="IPR029033">
    <property type="entry name" value="His_PPase_superfam"/>
</dbReference>
<accession>A0A848DBY3</accession>
<proteinExistence type="predicted"/>
<dbReference type="SMART" id="SM00855">
    <property type="entry name" value="PGAM"/>
    <property type="match status" value="1"/>
</dbReference>
<dbReference type="AlphaFoldDB" id="A0A848DBY3"/>
<dbReference type="InterPro" id="IPR013078">
    <property type="entry name" value="His_Pase_superF_clade-1"/>
</dbReference>
<name>A0A848DBY3_9PSEU</name>
<reference evidence="1 2" key="1">
    <citation type="submission" date="2020-04" db="EMBL/GenBank/DDBJ databases">
        <authorList>
            <person name="Klaysubun C."/>
            <person name="Duangmal K."/>
            <person name="Lipun K."/>
        </authorList>
    </citation>
    <scope>NUCLEOTIDE SEQUENCE [LARGE SCALE GENOMIC DNA]</scope>
    <source>
        <strain evidence="1 2">DSM 45300</strain>
    </source>
</reference>
<dbReference type="EMBL" id="JAAXKZ010000002">
    <property type="protein sequence ID" value="NMH90208.1"/>
    <property type="molecule type" value="Genomic_DNA"/>
</dbReference>
<dbReference type="Proteomes" id="UP000586918">
    <property type="component" value="Unassembled WGS sequence"/>
</dbReference>
<protein>
    <submittedName>
        <fullName evidence="1">Histidine phosphatase family protein</fullName>
    </submittedName>
</protein>
<dbReference type="RefSeq" id="WP_169409701.1">
    <property type="nucleotide sequence ID" value="NZ_JAAXKZ010000002.1"/>
</dbReference>
<keyword evidence="2" id="KW-1185">Reference proteome</keyword>
<dbReference type="Gene3D" id="3.40.50.1240">
    <property type="entry name" value="Phosphoglycerate mutase-like"/>
    <property type="match status" value="1"/>
</dbReference>
<dbReference type="SUPFAM" id="SSF53254">
    <property type="entry name" value="Phosphoglycerate mutase-like"/>
    <property type="match status" value="1"/>
</dbReference>